<feature type="compositionally biased region" description="Basic and acidic residues" evidence="1">
    <location>
        <begin position="62"/>
        <end position="73"/>
    </location>
</feature>
<dbReference type="EMBL" id="JBBNAG010000011">
    <property type="protein sequence ID" value="KAK9094632.1"/>
    <property type="molecule type" value="Genomic_DNA"/>
</dbReference>
<comment type="caution">
    <text evidence="2">The sequence shown here is derived from an EMBL/GenBank/DDBJ whole genome shotgun (WGS) entry which is preliminary data.</text>
</comment>
<feature type="region of interest" description="Disordered" evidence="1">
    <location>
        <begin position="1"/>
        <end position="88"/>
    </location>
</feature>
<protein>
    <submittedName>
        <fullName evidence="2">Uncharacterized protein</fullName>
    </submittedName>
</protein>
<reference evidence="2 3" key="1">
    <citation type="submission" date="2024-01" db="EMBL/GenBank/DDBJ databases">
        <title>Genome assemblies of Stephania.</title>
        <authorList>
            <person name="Yang L."/>
        </authorList>
    </citation>
    <scope>NUCLEOTIDE SEQUENCE [LARGE SCALE GENOMIC DNA]</scope>
    <source>
        <strain evidence="2">JXDWG</strain>
        <tissue evidence="2">Leaf</tissue>
    </source>
</reference>
<keyword evidence="3" id="KW-1185">Reference proteome</keyword>
<feature type="compositionally biased region" description="Basic residues" evidence="1">
    <location>
        <begin position="51"/>
        <end position="61"/>
    </location>
</feature>
<sequence length="180" mass="20413">MAERIQRWAARRSASDGAEEPAMGTARGDANAKRERAARRRARKADDVAHWRRTAVGKQRRGREERGERERGGGGRSGGSRMSARKPCAALARRDKQQAAWWHVAGTIDPPNVFFNSTAPAELHHFVAFRLHCWYAISLHLQVQIVSTVVLKEVKEVNQSNRILLWFLWILFGDFDILGC</sequence>
<evidence type="ECO:0000313" key="2">
    <source>
        <dbReference type="EMBL" id="KAK9094632.1"/>
    </source>
</evidence>
<dbReference type="Proteomes" id="UP001419268">
    <property type="component" value="Unassembled WGS sequence"/>
</dbReference>
<dbReference type="AlphaFoldDB" id="A0AAP0HRS2"/>
<evidence type="ECO:0000313" key="3">
    <source>
        <dbReference type="Proteomes" id="UP001419268"/>
    </source>
</evidence>
<organism evidence="2 3">
    <name type="scientific">Stephania cephalantha</name>
    <dbReference type="NCBI Taxonomy" id="152367"/>
    <lineage>
        <taxon>Eukaryota</taxon>
        <taxon>Viridiplantae</taxon>
        <taxon>Streptophyta</taxon>
        <taxon>Embryophyta</taxon>
        <taxon>Tracheophyta</taxon>
        <taxon>Spermatophyta</taxon>
        <taxon>Magnoliopsida</taxon>
        <taxon>Ranunculales</taxon>
        <taxon>Menispermaceae</taxon>
        <taxon>Menispermoideae</taxon>
        <taxon>Cissampelideae</taxon>
        <taxon>Stephania</taxon>
    </lineage>
</organism>
<accession>A0AAP0HRS2</accession>
<gene>
    <name evidence="2" type="ORF">Scep_026101</name>
</gene>
<proteinExistence type="predicted"/>
<evidence type="ECO:0000256" key="1">
    <source>
        <dbReference type="SAM" id="MobiDB-lite"/>
    </source>
</evidence>
<name>A0AAP0HRS2_9MAGN</name>